<evidence type="ECO:0000313" key="3">
    <source>
        <dbReference type="Proteomes" id="UP000284605"/>
    </source>
</evidence>
<name>A0A418WJ72_9PROT</name>
<dbReference type="Pfam" id="PF13472">
    <property type="entry name" value="Lipase_GDSL_2"/>
    <property type="match status" value="1"/>
</dbReference>
<reference evidence="2 3" key="1">
    <citation type="submission" date="2018-09" db="EMBL/GenBank/DDBJ databases">
        <authorList>
            <person name="Zhu H."/>
        </authorList>
    </citation>
    <scope>NUCLEOTIDE SEQUENCE [LARGE SCALE GENOMIC DNA]</scope>
    <source>
        <strain evidence="2 3">K1W22B-8</strain>
    </source>
</reference>
<evidence type="ECO:0000313" key="2">
    <source>
        <dbReference type="EMBL" id="RJF90045.1"/>
    </source>
</evidence>
<comment type="caution">
    <text evidence="2">The sequence shown here is derived from an EMBL/GenBank/DDBJ whole genome shotgun (WGS) entry which is preliminary data.</text>
</comment>
<dbReference type="GO" id="GO:0004622">
    <property type="term" value="F:phosphatidylcholine lysophospholipase activity"/>
    <property type="evidence" value="ECO:0007669"/>
    <property type="project" value="TreeGrafter"/>
</dbReference>
<dbReference type="CDD" id="cd01822">
    <property type="entry name" value="Lysophospholipase_L1_like"/>
    <property type="match status" value="1"/>
</dbReference>
<dbReference type="EMBL" id="QYUK01000011">
    <property type="protein sequence ID" value="RJF90045.1"/>
    <property type="molecule type" value="Genomic_DNA"/>
</dbReference>
<organism evidence="2 3">
    <name type="scientific">Oleomonas cavernae</name>
    <dbReference type="NCBI Taxonomy" id="2320859"/>
    <lineage>
        <taxon>Bacteria</taxon>
        <taxon>Pseudomonadati</taxon>
        <taxon>Pseudomonadota</taxon>
        <taxon>Alphaproteobacteria</taxon>
        <taxon>Acetobacterales</taxon>
        <taxon>Acetobacteraceae</taxon>
        <taxon>Oleomonas</taxon>
    </lineage>
</organism>
<sequence>MGSRLREVAPASYGLKHWLFNLMLLAGLVFSMQAQAKDYVVVAFGTSLSHGFGLPEAEIFPVQLQKALAAKGLAVTVQNAGVSGDTTAGGLARLDWALGDPATPPDLVIVEFGGNDALRALSPQEAEANLDQILTRLQARHIKVLFTGMKAPPNLGSDYVAAFDAIYPRLAQKHGVPFYPFFLDGVAADPALNQADGIHPNAKGVAIIVGHLAPSSSIS</sequence>
<accession>A0A418WJ72</accession>
<dbReference type="InterPro" id="IPR036514">
    <property type="entry name" value="SGNH_hydro_sf"/>
</dbReference>
<dbReference type="PANTHER" id="PTHR30383:SF24">
    <property type="entry name" value="THIOESTERASE 1_PROTEASE 1_LYSOPHOSPHOLIPASE L1"/>
    <property type="match status" value="1"/>
</dbReference>
<dbReference type="Proteomes" id="UP000284605">
    <property type="component" value="Unassembled WGS sequence"/>
</dbReference>
<proteinExistence type="predicted"/>
<dbReference type="PANTHER" id="PTHR30383">
    <property type="entry name" value="THIOESTERASE 1/PROTEASE 1/LYSOPHOSPHOLIPASE L1"/>
    <property type="match status" value="1"/>
</dbReference>
<gene>
    <name evidence="2" type="ORF">D3874_17270</name>
</gene>
<dbReference type="OrthoDB" id="9786188at2"/>
<dbReference type="AlphaFoldDB" id="A0A418WJ72"/>
<dbReference type="InterPro" id="IPR013830">
    <property type="entry name" value="SGNH_hydro"/>
</dbReference>
<dbReference type="InterPro" id="IPR051532">
    <property type="entry name" value="Ester_Hydrolysis_Enzymes"/>
</dbReference>
<dbReference type="SUPFAM" id="SSF52266">
    <property type="entry name" value="SGNH hydrolase"/>
    <property type="match status" value="1"/>
</dbReference>
<dbReference type="Gene3D" id="3.40.50.1110">
    <property type="entry name" value="SGNH hydrolase"/>
    <property type="match status" value="1"/>
</dbReference>
<evidence type="ECO:0000259" key="1">
    <source>
        <dbReference type="Pfam" id="PF13472"/>
    </source>
</evidence>
<feature type="domain" description="SGNH hydrolase-type esterase" evidence="1">
    <location>
        <begin position="43"/>
        <end position="206"/>
    </location>
</feature>
<protein>
    <submittedName>
        <fullName evidence="2">Arylesterase</fullName>
    </submittedName>
</protein>
<keyword evidence="3" id="KW-1185">Reference proteome</keyword>